<reference evidence="1 2" key="1">
    <citation type="submission" date="2019-12" db="EMBL/GenBank/DDBJ databases">
        <authorList>
            <person name="Garlena R.A."/>
            <person name="Russell D.A."/>
            <person name="Pope W.H."/>
            <person name="Jacobs-Sera D."/>
            <person name="Hatfull G.F."/>
        </authorList>
    </citation>
    <scope>NUCLEOTIDE SEQUENCE [LARGE SCALE GENOMIC DNA]</scope>
</reference>
<protein>
    <submittedName>
        <fullName evidence="1">Uncharacterized protein</fullName>
    </submittedName>
</protein>
<evidence type="ECO:0000313" key="1">
    <source>
        <dbReference type="EMBL" id="QHB37797.1"/>
    </source>
</evidence>
<proteinExistence type="predicted"/>
<organism evidence="1 2">
    <name type="scientific">Mycobacterium phage Imvubu</name>
    <dbReference type="NCBI Taxonomy" id="2686233"/>
    <lineage>
        <taxon>Viruses</taxon>
        <taxon>Duplodnaviria</taxon>
        <taxon>Heunggongvirae</taxon>
        <taxon>Uroviricota</taxon>
        <taxon>Caudoviricetes</taxon>
        <taxon>Bclasvirinae</taxon>
        <taxon>Imvubuvirus</taxon>
        <taxon>Imvubuvirus imvubu</taxon>
    </lineage>
</organism>
<gene>
    <name evidence="1" type="primary">56</name>
    <name evidence="1" type="ORF">PBI_IMVUBU_56</name>
</gene>
<dbReference type="EMBL" id="MN813693">
    <property type="protein sequence ID" value="QHB37797.1"/>
    <property type="molecule type" value="Genomic_DNA"/>
</dbReference>
<accession>A0A6B9L7H4</accession>
<dbReference type="Proteomes" id="UP000464404">
    <property type="component" value="Segment"/>
</dbReference>
<dbReference type="GeneID" id="60321416"/>
<name>A0A6B9L7H4_9CAUD</name>
<dbReference type="KEGG" id="vg:60321416"/>
<sequence>MSRDGLDGNTMIVAGDLRPKDIGTIIRFRQWDSLRETATVITGELRQISANSVDVHVTYGIGAEREETLRHDQPVTLRPTEHYNDVATLALYDSEQTRQQSAK</sequence>
<evidence type="ECO:0000313" key="2">
    <source>
        <dbReference type="Proteomes" id="UP000464404"/>
    </source>
</evidence>
<keyword evidence="2" id="KW-1185">Reference proteome</keyword>
<dbReference type="RefSeq" id="YP_009950006.1">
    <property type="nucleotide sequence ID" value="NC_051586.1"/>
</dbReference>